<dbReference type="GO" id="GO:0019441">
    <property type="term" value="P:L-tryptophan catabolic process to kynurenine"/>
    <property type="evidence" value="ECO:0007669"/>
    <property type="project" value="InterPro"/>
</dbReference>
<reference evidence="1 2" key="1">
    <citation type="submission" date="2018-10" db="EMBL/GenBank/DDBJ databases">
        <title>Sequencing the genomes of 1000 actinobacteria strains.</title>
        <authorList>
            <person name="Klenk H.-P."/>
        </authorList>
    </citation>
    <scope>NUCLEOTIDE SEQUENCE [LARGE SCALE GENOMIC DNA]</scope>
    <source>
        <strain evidence="1 2">DSM 17894</strain>
    </source>
</reference>
<dbReference type="GO" id="GO:0004061">
    <property type="term" value="F:arylformamidase activity"/>
    <property type="evidence" value="ECO:0007669"/>
    <property type="project" value="InterPro"/>
</dbReference>
<keyword evidence="2" id="KW-1185">Reference proteome</keyword>
<dbReference type="InterPro" id="IPR037175">
    <property type="entry name" value="KFase_sf"/>
</dbReference>
<comment type="caution">
    <text evidence="1">The sequence shown here is derived from an EMBL/GenBank/DDBJ whole genome shotgun (WGS) entry which is preliminary data.</text>
</comment>
<dbReference type="PANTHER" id="PTHR34861:SF10">
    <property type="entry name" value="CYCLASE"/>
    <property type="match status" value="1"/>
</dbReference>
<dbReference type="PANTHER" id="PTHR34861">
    <property type="match status" value="1"/>
</dbReference>
<sequence>MVACVRTPEPGEIGRVGDVGEDDVLSALARVRDGRIYDLDAGRFVGMPQWDGHPTFTLTPYRTPRGIRQARDIELFAEEGNAAGVNMITELMIAGMHTGTHLDALCHITDADDTMYGGYGVDDHCGDFGPDRADAATIPPLVLRGVLLDAARHFGVPSLPAGRGLSASDLRDMVEAQGITIPEKSCVLVRSGLMSVWPDRERYRESDGAGIDLDAARWLIDDLGCAVIGSDTSTVEQIPSTAPGNPHPVHEFALRNRGVHLLENAYLEDLAADGVYEFALVCLPLKIAGATGSMVRPVAIA</sequence>
<dbReference type="Gene3D" id="3.50.30.50">
    <property type="entry name" value="Putative cyclase"/>
    <property type="match status" value="1"/>
</dbReference>
<dbReference type="AlphaFoldDB" id="A0A495IKY9"/>
<evidence type="ECO:0000313" key="2">
    <source>
        <dbReference type="Proteomes" id="UP000280008"/>
    </source>
</evidence>
<dbReference type="Pfam" id="PF04199">
    <property type="entry name" value="Cyclase"/>
    <property type="match status" value="1"/>
</dbReference>
<evidence type="ECO:0000313" key="1">
    <source>
        <dbReference type="EMBL" id="RKR76439.1"/>
    </source>
</evidence>
<proteinExistence type="predicted"/>
<dbReference type="Proteomes" id="UP000280008">
    <property type="component" value="Unassembled WGS sequence"/>
</dbReference>
<dbReference type="SUPFAM" id="SSF102198">
    <property type="entry name" value="Putative cyclase"/>
    <property type="match status" value="1"/>
</dbReference>
<organism evidence="1 2">
    <name type="scientific">Frondihabitans australicus</name>
    <dbReference type="NCBI Taxonomy" id="386892"/>
    <lineage>
        <taxon>Bacteria</taxon>
        <taxon>Bacillati</taxon>
        <taxon>Actinomycetota</taxon>
        <taxon>Actinomycetes</taxon>
        <taxon>Micrococcales</taxon>
        <taxon>Microbacteriaceae</taxon>
        <taxon>Frondihabitans</taxon>
    </lineage>
</organism>
<gene>
    <name evidence="1" type="ORF">C8E83_3615</name>
</gene>
<dbReference type="InterPro" id="IPR007325">
    <property type="entry name" value="KFase/CYL"/>
</dbReference>
<name>A0A495IKY9_9MICO</name>
<protein>
    <submittedName>
        <fullName evidence="1">Kynurenine formamidase</fullName>
    </submittedName>
</protein>
<dbReference type="EMBL" id="RBKS01000001">
    <property type="protein sequence ID" value="RKR76439.1"/>
    <property type="molecule type" value="Genomic_DNA"/>
</dbReference>
<accession>A0A495IKY9</accession>